<feature type="modified residue" description="4-aspartylphosphate" evidence="12">
    <location>
        <position position="1086"/>
    </location>
</feature>
<feature type="transmembrane region" description="Helical" evidence="13">
    <location>
        <begin position="224"/>
        <end position="245"/>
    </location>
</feature>
<sequence length="1331" mass="150985">MKQKLNILLFVSVLSLGLLGGISYLPLFESGLSIDDGYIPMAPATSISFLVTTLILLVWVKYTKKFYRNKKYLGLIIFAVALFGFLEVVNYLFGIEYSFESYFFPDFGYLDKIPLGRMSPVTGFCFLLSSGALLILLSQNKTSKRSHFVNIIKNIFTSTLCFVSFLFIIPYFYQAPLLYNIENIIPMALSTSLSFLYLSGILIINDNRNHLVELFTQSSPSTTLIRFITPFTVLSVFVTGLIQHFMFTVGFINHPTFITVSILILLAITCGLMTILLTKKLIGLQERVNINLHQYKYMVTSSSDMQALLDADFFYLAVNEAYVEKLQLTIEQVVGKHFSDVLGNVYFDTEFIDFAERSLAGEVVVQEKWIACISGQRTFIELKIAPYYQDDGNIYGITINARDNTQLKHHQDNLEKSNLVIENSPVVAFRWRTDFSVEHVSSNVEFFGYQASDLLSGKINYLDIVHPQDIPRLIKEVNYFTENGLLQFIIDYRIVSPAGRVFWIDARSTIKLDEYENFLFYQGVIIDITERKHAEIKLEQSNTLIHNVINATPDLIYVKNMDHQYILANNAFAQSLKHSAGFLMGKTDQQLGFTDTKTKKIKINAQKFFYSNINSISNCRSFYGDKKVIDGAKFPLRKDDGDTIGVIYIGHDVTEHINNLAKISKQQKELAQTIDAINDAVIAIDDLGLIQNCNRATERIFGHSAEELIGRNVSLLMSGINGWGYDGEVIGINKKKQNFPVHLAIAALPTNRHERKRFVCVCHDLSESKQHEKLLNRTQKMEALGQLTGGIAHDYNNMLGVILGYSDILKSQLKEQPLLFNYVDQINHAGKRGAKLTRKLLSFSRQTPDSSQESDINELIRRNKELLYRTLLSVELKFNLNDDINKVRIDKNSFEDVLLNIAINAMHAMPEGGVLTLTTCEEELSNVQATSFNIEPGKYVKLLIEDTGIGMSKAIQDKIFEPFYSTKGEQGSGLGLAQVYGFMKSSMGAINVDSELGKGTTFSLYFPILKASDKANDKASDKASDKAEKLNVRGNESILIVDDEPSLRNLAKTILMAKGYHVLTAENGEDALIILAEHTVDLMLSDIIMPKMNGYLLAEQAQKLYPTLKILLASGFRGDQVGNKIKLDEAIIEKPYKNDFLLHKVRNCLDKKDAKASDNKNQTTNQYSEQLRIEKVTKSSQVNQIMWTNEMSIDNGGIIDIEHKSLLMLINRCQVLLGTEDYQQSLQETINELMHHIQDHFVREELLMKRCNYPYAKNHNNVHEMITKQINQKLNTCSEKEILLWLSTEMSEWLIEHIMIMDKHLYNYSMKTKPLKSNSLKSNIEGDDNAQ</sequence>
<evidence type="ECO:0000256" key="10">
    <source>
        <dbReference type="ARBA" id="ARBA00023004"/>
    </source>
</evidence>
<dbReference type="SUPFAM" id="SSF47384">
    <property type="entry name" value="Homodimeric domain of signal transducing histidine kinase"/>
    <property type="match status" value="1"/>
</dbReference>
<dbReference type="InterPro" id="IPR003594">
    <property type="entry name" value="HATPase_dom"/>
</dbReference>
<reference evidence="19 21" key="1">
    <citation type="submission" date="2019-07" db="EMBL/GenBank/DDBJ databases">
        <title>Genomes of sea-ice associated Colwellia species.</title>
        <authorList>
            <person name="Bowman J.P."/>
        </authorList>
    </citation>
    <scope>NUCLEOTIDE SEQUENCE [LARGE SCALE GENOMIC DNA]</scope>
    <source>
        <strain evidence="18 20">ACAM 607</strain>
        <strain evidence="19 21">IC036</strain>
    </source>
</reference>
<dbReference type="Gene3D" id="3.30.565.10">
    <property type="entry name" value="Histidine kinase-like ATPase, C-terminal domain"/>
    <property type="match status" value="1"/>
</dbReference>
<dbReference type="Gene3D" id="3.40.50.2300">
    <property type="match status" value="1"/>
</dbReference>
<dbReference type="InterPro" id="IPR035938">
    <property type="entry name" value="Hemerythrin-like_sf"/>
</dbReference>
<dbReference type="InterPro" id="IPR036890">
    <property type="entry name" value="HATPase_C_sf"/>
</dbReference>
<keyword evidence="4 12" id="KW-0597">Phosphoprotein</keyword>
<dbReference type="PROSITE" id="PS00550">
    <property type="entry name" value="HEMERYTHRINS"/>
    <property type="match status" value="1"/>
</dbReference>
<dbReference type="RefSeq" id="WP_146799664.1">
    <property type="nucleotide sequence ID" value="NZ_VOLP01000013.1"/>
</dbReference>
<gene>
    <name evidence="18" type="ORF">ESZ26_10985</name>
    <name evidence="19" type="ORF">ESZ27_07920</name>
</gene>
<dbReference type="SUPFAM" id="SSF55785">
    <property type="entry name" value="PYP-like sensor domain (PAS domain)"/>
    <property type="match status" value="4"/>
</dbReference>
<keyword evidence="6" id="KW-0479">Metal-binding</keyword>
<dbReference type="CDD" id="cd00082">
    <property type="entry name" value="HisKA"/>
    <property type="match status" value="1"/>
</dbReference>
<dbReference type="InterPro" id="IPR004358">
    <property type="entry name" value="Sig_transdc_His_kin-like_C"/>
</dbReference>
<feature type="transmembrane region" description="Helical" evidence="13">
    <location>
        <begin position="257"/>
        <end position="277"/>
    </location>
</feature>
<dbReference type="Gene3D" id="3.30.450.20">
    <property type="entry name" value="PAS domain"/>
    <property type="match status" value="4"/>
</dbReference>
<dbReference type="PROSITE" id="PS50112">
    <property type="entry name" value="PAS"/>
    <property type="match status" value="2"/>
</dbReference>
<dbReference type="NCBIfam" id="TIGR02481">
    <property type="entry name" value="hemeryth_dom"/>
    <property type="match status" value="1"/>
</dbReference>
<keyword evidence="20" id="KW-1185">Reference proteome</keyword>
<feature type="transmembrane region" description="Helical" evidence="13">
    <location>
        <begin position="115"/>
        <end position="136"/>
    </location>
</feature>
<dbReference type="SUPFAM" id="SSF47188">
    <property type="entry name" value="Hemerythrin-like"/>
    <property type="match status" value="1"/>
</dbReference>
<evidence type="ECO:0000256" key="2">
    <source>
        <dbReference type="ARBA" id="ARBA00010587"/>
    </source>
</evidence>
<dbReference type="PRINTS" id="PR00344">
    <property type="entry name" value="BCTRLSENSOR"/>
</dbReference>
<dbReference type="PANTHER" id="PTHR43065:SF42">
    <property type="entry name" value="TWO-COMPONENT SENSOR PPRA"/>
    <property type="match status" value="1"/>
</dbReference>
<evidence type="ECO:0000256" key="13">
    <source>
        <dbReference type="SAM" id="Phobius"/>
    </source>
</evidence>
<dbReference type="PROSITE" id="PS50113">
    <property type="entry name" value="PAC"/>
    <property type="match status" value="2"/>
</dbReference>
<dbReference type="PANTHER" id="PTHR43065">
    <property type="entry name" value="SENSOR HISTIDINE KINASE"/>
    <property type="match status" value="1"/>
</dbReference>
<feature type="transmembrane region" description="Helical" evidence="13">
    <location>
        <begin position="72"/>
        <end position="95"/>
    </location>
</feature>
<keyword evidence="5" id="KW-0808">Transferase</keyword>
<evidence type="ECO:0000256" key="3">
    <source>
        <dbReference type="ARBA" id="ARBA00012438"/>
    </source>
</evidence>
<dbReference type="OrthoDB" id="9772100at2"/>
<feature type="domain" description="PAC" evidence="17">
    <location>
        <begin position="359"/>
        <end position="416"/>
    </location>
</feature>
<dbReference type="GO" id="GO:0006355">
    <property type="term" value="P:regulation of DNA-templated transcription"/>
    <property type="evidence" value="ECO:0007669"/>
    <property type="project" value="InterPro"/>
</dbReference>
<comment type="caution">
    <text evidence="19">The sequence shown here is derived from an EMBL/GenBank/DDBJ whole genome shotgun (WGS) entry which is preliminary data.</text>
</comment>
<dbReference type="InterPro" id="IPR011006">
    <property type="entry name" value="CheY-like_superfamily"/>
</dbReference>
<feature type="domain" description="PAS" evidence="16">
    <location>
        <begin position="666"/>
        <end position="712"/>
    </location>
</feature>
<dbReference type="SMART" id="SM00086">
    <property type="entry name" value="PAC"/>
    <property type="match status" value="2"/>
</dbReference>
<dbReference type="SMART" id="SM00091">
    <property type="entry name" value="PAS"/>
    <property type="match status" value="4"/>
</dbReference>
<feature type="transmembrane region" description="Helical" evidence="13">
    <location>
        <begin position="7"/>
        <end position="26"/>
    </location>
</feature>
<dbReference type="SUPFAM" id="SSF55874">
    <property type="entry name" value="ATPase domain of HSP90 chaperone/DNA topoisomerase II/histidine kinase"/>
    <property type="match status" value="1"/>
</dbReference>
<dbReference type="InterPro" id="IPR001610">
    <property type="entry name" value="PAC"/>
</dbReference>
<dbReference type="InterPro" id="IPR003661">
    <property type="entry name" value="HisK_dim/P_dom"/>
</dbReference>
<evidence type="ECO:0000259" key="15">
    <source>
        <dbReference type="PROSITE" id="PS50110"/>
    </source>
</evidence>
<evidence type="ECO:0000256" key="5">
    <source>
        <dbReference type="ARBA" id="ARBA00022679"/>
    </source>
</evidence>
<dbReference type="PROSITE" id="PS50109">
    <property type="entry name" value="HIS_KIN"/>
    <property type="match status" value="1"/>
</dbReference>
<keyword evidence="11" id="KW-0902">Two-component regulatory system</keyword>
<dbReference type="InterPro" id="IPR013767">
    <property type="entry name" value="PAS_fold"/>
</dbReference>
<dbReference type="InterPro" id="IPR035965">
    <property type="entry name" value="PAS-like_dom_sf"/>
</dbReference>
<keyword evidence="13" id="KW-0472">Membrane</keyword>
<keyword evidence="9" id="KW-0067">ATP-binding</keyword>
<dbReference type="Proteomes" id="UP000321525">
    <property type="component" value="Unassembled WGS sequence"/>
</dbReference>
<feature type="domain" description="PAS" evidence="16">
    <location>
        <begin position="445"/>
        <end position="484"/>
    </location>
</feature>
<dbReference type="CDD" id="cd12107">
    <property type="entry name" value="Hemerythrin"/>
    <property type="match status" value="1"/>
</dbReference>
<dbReference type="Gene3D" id="1.20.120.50">
    <property type="entry name" value="Hemerythrin-like"/>
    <property type="match status" value="1"/>
</dbReference>
<dbReference type="EMBL" id="VOLR01000013">
    <property type="protein sequence ID" value="TWX59224.1"/>
    <property type="molecule type" value="Genomic_DNA"/>
</dbReference>
<dbReference type="PROSITE" id="PS50110">
    <property type="entry name" value="RESPONSE_REGULATORY"/>
    <property type="match status" value="1"/>
</dbReference>
<evidence type="ECO:0000313" key="19">
    <source>
        <dbReference type="EMBL" id="TWX68252.1"/>
    </source>
</evidence>
<feature type="domain" description="Histidine kinase" evidence="14">
    <location>
        <begin position="790"/>
        <end position="1010"/>
    </location>
</feature>
<dbReference type="InterPro" id="IPR016131">
    <property type="entry name" value="Haemerythrin_Fe_BS"/>
</dbReference>
<dbReference type="SUPFAM" id="SSF52172">
    <property type="entry name" value="CheY-like"/>
    <property type="match status" value="1"/>
</dbReference>
<evidence type="ECO:0000313" key="20">
    <source>
        <dbReference type="Proteomes" id="UP000321525"/>
    </source>
</evidence>
<dbReference type="InterPro" id="IPR001789">
    <property type="entry name" value="Sig_transdc_resp-reg_receiver"/>
</dbReference>
<dbReference type="InterPro" id="IPR005467">
    <property type="entry name" value="His_kinase_dom"/>
</dbReference>
<dbReference type="InterPro" id="IPR036097">
    <property type="entry name" value="HisK_dim/P_sf"/>
</dbReference>
<organism evidence="19 21">
    <name type="scientific">Colwellia hornerae</name>
    <dbReference type="NCBI Taxonomy" id="89402"/>
    <lineage>
        <taxon>Bacteria</taxon>
        <taxon>Pseudomonadati</taxon>
        <taxon>Pseudomonadota</taxon>
        <taxon>Gammaproteobacteria</taxon>
        <taxon>Alteromonadales</taxon>
        <taxon>Colwelliaceae</taxon>
        <taxon>Colwellia</taxon>
    </lineage>
</organism>
<accession>A0A5C6QI53</accession>
<feature type="domain" description="PAC" evidence="17">
    <location>
        <begin position="488"/>
        <end position="540"/>
    </location>
</feature>
<dbReference type="InterPro" id="IPR013656">
    <property type="entry name" value="PAS_4"/>
</dbReference>
<dbReference type="Pfam" id="PF00072">
    <property type="entry name" value="Response_reg"/>
    <property type="match status" value="1"/>
</dbReference>
<dbReference type="SMART" id="SM00448">
    <property type="entry name" value="REC"/>
    <property type="match status" value="1"/>
</dbReference>
<keyword evidence="10" id="KW-0408">Iron</keyword>
<protein>
    <recommendedName>
        <fullName evidence="3">histidine kinase</fullName>
        <ecNumber evidence="3">2.7.13.3</ecNumber>
    </recommendedName>
</protein>
<evidence type="ECO:0000256" key="7">
    <source>
        <dbReference type="ARBA" id="ARBA00022741"/>
    </source>
</evidence>
<dbReference type="InterPro" id="IPR013655">
    <property type="entry name" value="PAS_fold_3"/>
</dbReference>
<dbReference type="Pfam" id="PF01814">
    <property type="entry name" value="Hemerythrin"/>
    <property type="match status" value="1"/>
</dbReference>
<dbReference type="SMART" id="SM00387">
    <property type="entry name" value="HATPase_c"/>
    <property type="match status" value="1"/>
</dbReference>
<dbReference type="InterPro" id="IPR000014">
    <property type="entry name" value="PAS"/>
</dbReference>
<dbReference type="GO" id="GO:0000155">
    <property type="term" value="F:phosphorelay sensor kinase activity"/>
    <property type="evidence" value="ECO:0007669"/>
    <property type="project" value="InterPro"/>
</dbReference>
<dbReference type="GO" id="GO:0046872">
    <property type="term" value="F:metal ion binding"/>
    <property type="evidence" value="ECO:0007669"/>
    <property type="project" value="UniProtKB-KW"/>
</dbReference>
<evidence type="ECO:0000259" key="17">
    <source>
        <dbReference type="PROSITE" id="PS50113"/>
    </source>
</evidence>
<name>A0A5C6QI53_9GAMM</name>
<dbReference type="Gene3D" id="1.10.287.130">
    <property type="match status" value="1"/>
</dbReference>
<comment type="similarity">
    <text evidence="2">Belongs to the hemerythrin family.</text>
</comment>
<dbReference type="EMBL" id="VOLQ01000011">
    <property type="protein sequence ID" value="TWX68252.1"/>
    <property type="molecule type" value="Genomic_DNA"/>
</dbReference>
<feature type="transmembrane region" description="Helical" evidence="13">
    <location>
        <begin position="148"/>
        <end position="172"/>
    </location>
</feature>
<evidence type="ECO:0000256" key="4">
    <source>
        <dbReference type="ARBA" id="ARBA00022553"/>
    </source>
</evidence>
<evidence type="ECO:0000256" key="12">
    <source>
        <dbReference type="PROSITE-ProRule" id="PRU00169"/>
    </source>
</evidence>
<dbReference type="GO" id="GO:0005524">
    <property type="term" value="F:ATP binding"/>
    <property type="evidence" value="ECO:0007669"/>
    <property type="project" value="UniProtKB-KW"/>
</dbReference>
<dbReference type="NCBIfam" id="TIGR00229">
    <property type="entry name" value="sensory_box"/>
    <property type="match status" value="3"/>
</dbReference>
<keyword evidence="13" id="KW-1133">Transmembrane helix</keyword>
<dbReference type="Pfam" id="PF00989">
    <property type="entry name" value="PAS"/>
    <property type="match status" value="1"/>
</dbReference>
<comment type="catalytic activity">
    <reaction evidence="1">
        <text>ATP + protein L-histidine = ADP + protein N-phospho-L-histidine.</text>
        <dbReference type="EC" id="2.7.13.3"/>
    </reaction>
</comment>
<feature type="transmembrane region" description="Helical" evidence="13">
    <location>
        <begin position="38"/>
        <end position="60"/>
    </location>
</feature>
<dbReference type="SMART" id="SM00388">
    <property type="entry name" value="HisKA"/>
    <property type="match status" value="1"/>
</dbReference>
<evidence type="ECO:0000256" key="9">
    <source>
        <dbReference type="ARBA" id="ARBA00022840"/>
    </source>
</evidence>
<evidence type="ECO:0000256" key="11">
    <source>
        <dbReference type="ARBA" id="ARBA00023012"/>
    </source>
</evidence>
<feature type="domain" description="Response regulatory" evidence="15">
    <location>
        <begin position="1037"/>
        <end position="1149"/>
    </location>
</feature>
<dbReference type="Proteomes" id="UP000321917">
    <property type="component" value="Unassembled WGS sequence"/>
</dbReference>
<keyword evidence="7" id="KW-0547">Nucleotide-binding</keyword>
<dbReference type="Pfam" id="PF08447">
    <property type="entry name" value="PAS_3"/>
    <property type="match status" value="1"/>
</dbReference>
<evidence type="ECO:0000259" key="16">
    <source>
        <dbReference type="PROSITE" id="PS50112"/>
    </source>
</evidence>
<dbReference type="InterPro" id="IPR012827">
    <property type="entry name" value="Hemerythrin_metal-bd"/>
</dbReference>
<evidence type="ECO:0000256" key="1">
    <source>
        <dbReference type="ARBA" id="ARBA00000085"/>
    </source>
</evidence>
<dbReference type="Pfam" id="PF02518">
    <property type="entry name" value="HATPase_c"/>
    <property type="match status" value="1"/>
</dbReference>
<proteinExistence type="inferred from homology"/>
<evidence type="ECO:0000259" key="14">
    <source>
        <dbReference type="PROSITE" id="PS50109"/>
    </source>
</evidence>
<evidence type="ECO:0000256" key="6">
    <source>
        <dbReference type="ARBA" id="ARBA00022723"/>
    </source>
</evidence>
<evidence type="ECO:0000256" key="8">
    <source>
        <dbReference type="ARBA" id="ARBA00022777"/>
    </source>
</evidence>
<evidence type="ECO:0000313" key="21">
    <source>
        <dbReference type="Proteomes" id="UP000321917"/>
    </source>
</evidence>
<dbReference type="EC" id="2.7.13.3" evidence="3"/>
<keyword evidence="13" id="KW-0812">Transmembrane</keyword>
<dbReference type="InterPro" id="IPR012312">
    <property type="entry name" value="Hemerythrin-like"/>
</dbReference>
<keyword evidence="8" id="KW-0418">Kinase</keyword>
<dbReference type="Pfam" id="PF08448">
    <property type="entry name" value="PAS_4"/>
    <property type="match status" value="2"/>
</dbReference>
<evidence type="ECO:0000313" key="18">
    <source>
        <dbReference type="EMBL" id="TWX59224.1"/>
    </source>
</evidence>
<dbReference type="CDD" id="cd00130">
    <property type="entry name" value="PAS"/>
    <property type="match status" value="2"/>
</dbReference>
<dbReference type="InterPro" id="IPR000700">
    <property type="entry name" value="PAS-assoc_C"/>
</dbReference>